<dbReference type="AlphaFoldDB" id="A0A1Q8ZQA3"/>
<sequence>MRIKLIGVSSLLFAPNAHGQLYYCNRPSEPYIRSGYSADLDQMERTKREVNDYVDEMQTYLTCLKNEHSDASHKVNDVIDDWNRAVRSFNNK</sequence>
<name>A0A1Q8ZQA3_9HYPH</name>
<organism evidence="1 2">
    <name type="scientific">Rhizobium oryziradicis</name>
    <dbReference type="NCBI Taxonomy" id="1867956"/>
    <lineage>
        <taxon>Bacteria</taxon>
        <taxon>Pseudomonadati</taxon>
        <taxon>Pseudomonadota</taxon>
        <taxon>Alphaproteobacteria</taxon>
        <taxon>Hyphomicrobiales</taxon>
        <taxon>Rhizobiaceae</taxon>
        <taxon>Rhizobium/Agrobacterium group</taxon>
        <taxon>Rhizobium</taxon>
    </lineage>
</organism>
<reference evidence="1 2" key="1">
    <citation type="submission" date="2016-09" db="EMBL/GenBank/DDBJ databases">
        <title>Rhizobium oryziradicis sp. nov., isolated from the root of rice.</title>
        <authorList>
            <person name="Zhao J."/>
            <person name="Zhang X."/>
        </authorList>
    </citation>
    <scope>NUCLEOTIDE SEQUENCE [LARGE SCALE GENOMIC DNA]</scope>
    <source>
        <strain evidence="1 2">N19</strain>
    </source>
</reference>
<evidence type="ECO:0000313" key="2">
    <source>
        <dbReference type="Proteomes" id="UP000186894"/>
    </source>
</evidence>
<dbReference type="Proteomes" id="UP000186894">
    <property type="component" value="Unassembled WGS sequence"/>
</dbReference>
<comment type="caution">
    <text evidence="1">The sequence shown here is derived from an EMBL/GenBank/DDBJ whole genome shotgun (WGS) entry which is preliminary data.</text>
</comment>
<proteinExistence type="predicted"/>
<gene>
    <name evidence="1" type="ORF">BJF95_06785</name>
</gene>
<dbReference type="EMBL" id="MKIM01000027">
    <property type="protein sequence ID" value="OLP44255.1"/>
    <property type="molecule type" value="Genomic_DNA"/>
</dbReference>
<accession>A0A1Q8ZQA3</accession>
<protein>
    <submittedName>
        <fullName evidence="1">Uncharacterized protein</fullName>
    </submittedName>
</protein>
<evidence type="ECO:0000313" key="1">
    <source>
        <dbReference type="EMBL" id="OLP44255.1"/>
    </source>
</evidence>
<dbReference type="STRING" id="1867956.BJF95_06785"/>
<keyword evidence="2" id="KW-1185">Reference proteome</keyword>